<dbReference type="PANTHER" id="PTHR11142">
    <property type="entry name" value="PSEUDOURIDYLATE SYNTHASE"/>
    <property type="match status" value="1"/>
</dbReference>
<comment type="cofactor">
    <cofactor evidence="3">
        <name>Zn(2+)</name>
        <dbReference type="ChEBI" id="CHEBI:29105"/>
    </cofactor>
</comment>
<dbReference type="Pfam" id="PF01416">
    <property type="entry name" value="PseudoU_synth_1"/>
    <property type="match status" value="1"/>
</dbReference>
<evidence type="ECO:0000256" key="13">
    <source>
        <dbReference type="ARBA" id="ARBA00079072"/>
    </source>
</evidence>
<dbReference type="NCBIfam" id="TIGR00071">
    <property type="entry name" value="hisT_truA"/>
    <property type="match status" value="1"/>
</dbReference>
<comment type="catalytic activity">
    <reaction evidence="10">
        <text>a uridine in tRNA = a pseudouridine in tRNA</text>
        <dbReference type="Rhea" id="RHEA:54572"/>
        <dbReference type="Rhea" id="RHEA-COMP:13339"/>
        <dbReference type="Rhea" id="RHEA-COMP:13934"/>
        <dbReference type="ChEBI" id="CHEBI:65314"/>
        <dbReference type="ChEBI" id="CHEBI:65315"/>
    </reaction>
</comment>
<dbReference type="GO" id="GO:0031119">
    <property type="term" value="P:tRNA pseudouridine synthesis"/>
    <property type="evidence" value="ECO:0007669"/>
    <property type="project" value="InterPro"/>
</dbReference>
<dbReference type="Gene3D" id="3.30.70.660">
    <property type="entry name" value="Pseudouridine synthase I, catalytic domain, C-terminal subdomain"/>
    <property type="match status" value="1"/>
</dbReference>
<dbReference type="GO" id="GO:0003723">
    <property type="term" value="F:RNA binding"/>
    <property type="evidence" value="ECO:0007669"/>
    <property type="project" value="InterPro"/>
</dbReference>
<dbReference type="InterPro" id="IPR041708">
    <property type="entry name" value="PUS1/PUS2-like"/>
</dbReference>
<dbReference type="CDD" id="cd02568">
    <property type="entry name" value="PseudoU_synth_PUS1_PUS2"/>
    <property type="match status" value="1"/>
</dbReference>
<comment type="catalytic activity">
    <reaction evidence="2">
        <text>uridine in snRNA = pseudouridine in snRNA</text>
        <dbReference type="Rhea" id="RHEA:51124"/>
        <dbReference type="Rhea" id="RHEA-COMP:12891"/>
        <dbReference type="Rhea" id="RHEA-COMP:12892"/>
        <dbReference type="ChEBI" id="CHEBI:65314"/>
        <dbReference type="ChEBI" id="CHEBI:65315"/>
    </reaction>
</comment>
<dbReference type="GO" id="GO:0009982">
    <property type="term" value="F:pseudouridine synthase activity"/>
    <property type="evidence" value="ECO:0007669"/>
    <property type="project" value="InterPro"/>
</dbReference>
<gene>
    <name evidence="19" type="ORF">WICANDRAFT_34500</name>
</gene>
<comment type="similarity">
    <text evidence="5">Belongs to the tRNA pseudouridine synthase TruA family.</text>
</comment>
<dbReference type="RefSeq" id="XP_019037253.1">
    <property type="nucleotide sequence ID" value="XM_019182193.1"/>
</dbReference>
<dbReference type="InterPro" id="IPR020094">
    <property type="entry name" value="TruA/RsuA/RluB/E/F_N"/>
</dbReference>
<feature type="region of interest" description="Disordered" evidence="17">
    <location>
        <begin position="1"/>
        <end position="101"/>
    </location>
</feature>
<dbReference type="Proteomes" id="UP000094112">
    <property type="component" value="Unassembled WGS sequence"/>
</dbReference>
<keyword evidence="7" id="KW-0819">tRNA processing</keyword>
<comment type="subcellular location">
    <subcellularLocation>
        <location evidence="4">Nucleus</location>
    </subcellularLocation>
</comment>
<dbReference type="InterPro" id="IPR020095">
    <property type="entry name" value="PsdUridine_synth_TruA_C"/>
</dbReference>
<dbReference type="FunFam" id="3.30.70.580:FF:000002">
    <property type="entry name" value="tRNA pseudouridine synthase"/>
    <property type="match status" value="1"/>
</dbReference>
<evidence type="ECO:0000256" key="11">
    <source>
        <dbReference type="ARBA" id="ARBA00053072"/>
    </source>
</evidence>
<evidence type="ECO:0000313" key="20">
    <source>
        <dbReference type="Proteomes" id="UP000094112"/>
    </source>
</evidence>
<evidence type="ECO:0000256" key="14">
    <source>
        <dbReference type="ARBA" id="ARBA00080858"/>
    </source>
</evidence>
<comment type="function">
    <text evidence="11">Formation of pseudouridine at positions 27 and 28 in the anticodon stem and loop of transfer RNAs; at positions 34 and 36 of intron-containing precursor tRNA(Ile) and at position 35 in the intron-containing tRNA(Tyr). Catalyzes pseudouridylation at position 44 in U2 snRNA. Also catalyzes pseudouridylation of mRNAs.</text>
</comment>
<feature type="domain" description="Pseudouridine synthase I TruA alpha/beta" evidence="18">
    <location>
        <begin position="329"/>
        <end position="434"/>
    </location>
</feature>
<keyword evidence="8" id="KW-0413">Isomerase</keyword>
<dbReference type="InterPro" id="IPR020103">
    <property type="entry name" value="PsdUridine_synth_cat_dom_sf"/>
</dbReference>
<dbReference type="SUPFAM" id="SSF55120">
    <property type="entry name" value="Pseudouridine synthase"/>
    <property type="match status" value="1"/>
</dbReference>
<reference evidence="19 20" key="1">
    <citation type="journal article" date="2016" name="Proc. Natl. Acad. Sci. U.S.A.">
        <title>Comparative genomics of biotechnologically important yeasts.</title>
        <authorList>
            <person name="Riley R."/>
            <person name="Haridas S."/>
            <person name="Wolfe K.H."/>
            <person name="Lopes M.R."/>
            <person name="Hittinger C.T."/>
            <person name="Goeker M."/>
            <person name="Salamov A.A."/>
            <person name="Wisecaver J.H."/>
            <person name="Long T.M."/>
            <person name="Calvey C.H."/>
            <person name="Aerts A.L."/>
            <person name="Barry K.W."/>
            <person name="Choi C."/>
            <person name="Clum A."/>
            <person name="Coughlan A.Y."/>
            <person name="Deshpande S."/>
            <person name="Douglass A.P."/>
            <person name="Hanson S.J."/>
            <person name="Klenk H.-P."/>
            <person name="LaButti K.M."/>
            <person name="Lapidus A."/>
            <person name="Lindquist E.A."/>
            <person name="Lipzen A.M."/>
            <person name="Meier-Kolthoff J.P."/>
            <person name="Ohm R.A."/>
            <person name="Otillar R.P."/>
            <person name="Pangilinan J.L."/>
            <person name="Peng Y."/>
            <person name="Rokas A."/>
            <person name="Rosa C.A."/>
            <person name="Scheuner C."/>
            <person name="Sibirny A.A."/>
            <person name="Slot J.C."/>
            <person name="Stielow J.B."/>
            <person name="Sun H."/>
            <person name="Kurtzman C.P."/>
            <person name="Blackwell M."/>
            <person name="Grigoriev I.V."/>
            <person name="Jeffries T.W."/>
        </authorList>
    </citation>
    <scope>NUCLEOTIDE SEQUENCE [LARGE SCALE GENOMIC DNA]</scope>
    <source>
        <strain evidence="20">ATCC 58044 / CBS 1984 / NCYC 433 / NRRL Y-366-8</strain>
    </source>
</reference>
<feature type="compositionally biased region" description="Basic residues" evidence="17">
    <location>
        <begin position="49"/>
        <end position="59"/>
    </location>
</feature>
<sequence>MSEEPKAPESIAITTPQEAVVEDKPVQKEEQVVNKDVEADDQPGEKTYKRGQRAKWTKARKADTDGRESKRQKNNKEAQWQPREPREALLDENGNPIPRQPKKKVAMMIGYCGTGYHGMQVNPPHKTIEGDLFDAMIKAGAISKYNTDDPRKVSFMRAARTDKGVHAAGNLISLKLILEDGDIMKKINDNLPETIRVWGIERTNKNFDCRKMCGSRVYEYLIPTYSFIGPKPASALGLKIKEQSELHPGVTREDEESVKFWETFEAKVKEAGFTEEEVQKIKEFKPVPRDEFDENDPMIQLIRKYKAVENDLKRSFRLSESKLNLMRDAMNVYLGFHNFHNFTLGKEFKDASAGRFMKNISVSDPFVIDSTEWCSIKIHGQSFMLHQIRKMIAMATLVVRTGCPLDRINEAFNAEKVNIPKVPALGLLLEQPVYEGYNKRLQDFGYKEINFQNYAEEMDAFKKKHIYDKIYAEEVKENTFNAFFNFIDTFNGDSIFDFLTAKGITKLEKDQLSEVQIPNQKEEPSVEE</sequence>
<organism evidence="19 20">
    <name type="scientific">Wickerhamomyces anomalus (strain ATCC 58044 / CBS 1984 / NCYC 433 / NRRL Y-366-8)</name>
    <name type="common">Yeast</name>
    <name type="synonym">Hansenula anomala</name>
    <dbReference type="NCBI Taxonomy" id="683960"/>
    <lineage>
        <taxon>Eukaryota</taxon>
        <taxon>Fungi</taxon>
        <taxon>Dikarya</taxon>
        <taxon>Ascomycota</taxon>
        <taxon>Saccharomycotina</taxon>
        <taxon>Saccharomycetes</taxon>
        <taxon>Phaffomycetales</taxon>
        <taxon>Wickerhamomycetaceae</taxon>
        <taxon>Wickerhamomyces</taxon>
    </lineage>
</organism>
<evidence type="ECO:0000259" key="18">
    <source>
        <dbReference type="Pfam" id="PF01416"/>
    </source>
</evidence>
<feature type="compositionally biased region" description="Basic and acidic residues" evidence="17">
    <location>
        <begin position="21"/>
        <end position="48"/>
    </location>
</feature>
<evidence type="ECO:0000256" key="16">
    <source>
        <dbReference type="PIRSR" id="PIRSR641708-2"/>
    </source>
</evidence>
<dbReference type="FunFam" id="3.30.70.660:FF:000002">
    <property type="entry name" value="tRNA pseudouridine synthase"/>
    <property type="match status" value="1"/>
</dbReference>
<dbReference type="PANTHER" id="PTHR11142:SF4">
    <property type="entry name" value="PSEUDOURIDYLATE SYNTHASE 1 HOMOLOG"/>
    <property type="match status" value="1"/>
</dbReference>
<evidence type="ECO:0000256" key="5">
    <source>
        <dbReference type="ARBA" id="ARBA00009375"/>
    </source>
</evidence>
<protein>
    <recommendedName>
        <fullName evidence="12">tRNA pseudouridine synthase 1</fullName>
    </recommendedName>
    <alternativeName>
        <fullName evidence="13">tRNA pseudouridylate synthase 1</fullName>
    </alternativeName>
    <alternativeName>
        <fullName evidence="14">tRNA-uridine isomerase 1</fullName>
    </alternativeName>
</protein>
<dbReference type="InterPro" id="IPR020097">
    <property type="entry name" value="PsdUridine_synth_TruA_a/b_dom"/>
</dbReference>
<proteinExistence type="inferred from homology"/>
<keyword evidence="6" id="KW-0507">mRNA processing</keyword>
<evidence type="ECO:0000313" key="19">
    <source>
        <dbReference type="EMBL" id="ODQ58046.1"/>
    </source>
</evidence>
<dbReference type="GeneID" id="30199439"/>
<evidence type="ECO:0000256" key="3">
    <source>
        <dbReference type="ARBA" id="ARBA00001947"/>
    </source>
</evidence>
<dbReference type="EMBL" id="KV454212">
    <property type="protein sequence ID" value="ODQ58046.1"/>
    <property type="molecule type" value="Genomic_DNA"/>
</dbReference>
<evidence type="ECO:0000256" key="7">
    <source>
        <dbReference type="ARBA" id="ARBA00022694"/>
    </source>
</evidence>
<evidence type="ECO:0000256" key="4">
    <source>
        <dbReference type="ARBA" id="ARBA00004123"/>
    </source>
</evidence>
<dbReference type="GO" id="GO:0005634">
    <property type="term" value="C:nucleus"/>
    <property type="evidence" value="ECO:0007669"/>
    <property type="project" value="UniProtKB-SubCell"/>
</dbReference>
<evidence type="ECO:0000256" key="8">
    <source>
        <dbReference type="ARBA" id="ARBA00023235"/>
    </source>
</evidence>
<feature type="binding site" evidence="16">
    <location>
        <position position="218"/>
    </location>
    <ligand>
        <name>substrate</name>
    </ligand>
</feature>
<keyword evidence="20" id="KW-1185">Reference proteome</keyword>
<feature type="compositionally biased region" description="Basic and acidic residues" evidence="17">
    <location>
        <begin position="60"/>
        <end position="76"/>
    </location>
</feature>
<dbReference type="OrthoDB" id="10256309at2759"/>
<name>A0A1E3NY01_WICAA</name>
<dbReference type="GO" id="GO:0006397">
    <property type="term" value="P:mRNA processing"/>
    <property type="evidence" value="ECO:0007669"/>
    <property type="project" value="UniProtKB-KW"/>
</dbReference>
<evidence type="ECO:0000256" key="2">
    <source>
        <dbReference type="ARBA" id="ARBA00001832"/>
    </source>
</evidence>
<dbReference type="STRING" id="683960.A0A1E3NY01"/>
<dbReference type="GO" id="GO:1990481">
    <property type="term" value="P:mRNA pseudouridine synthesis"/>
    <property type="evidence" value="ECO:0007669"/>
    <property type="project" value="TreeGrafter"/>
</dbReference>
<accession>A0A1E3NY01</accession>
<evidence type="ECO:0000256" key="15">
    <source>
        <dbReference type="PIRSR" id="PIRSR641708-1"/>
    </source>
</evidence>
<evidence type="ECO:0000256" key="6">
    <source>
        <dbReference type="ARBA" id="ARBA00022664"/>
    </source>
</evidence>
<keyword evidence="9" id="KW-0539">Nucleus</keyword>
<dbReference type="GO" id="GO:0031120">
    <property type="term" value="P:snRNA pseudouridine synthesis"/>
    <property type="evidence" value="ECO:0007669"/>
    <property type="project" value="UniProtKB-ARBA"/>
</dbReference>
<evidence type="ECO:0000256" key="10">
    <source>
        <dbReference type="ARBA" id="ARBA00036943"/>
    </source>
</evidence>
<evidence type="ECO:0000256" key="12">
    <source>
        <dbReference type="ARBA" id="ARBA00073968"/>
    </source>
</evidence>
<feature type="active site" description="Nucleophile" evidence="15">
    <location>
        <position position="162"/>
    </location>
</feature>
<dbReference type="Gene3D" id="3.30.70.580">
    <property type="entry name" value="Pseudouridine synthase I, catalytic domain, N-terminal subdomain"/>
    <property type="match status" value="1"/>
</dbReference>
<evidence type="ECO:0000256" key="9">
    <source>
        <dbReference type="ARBA" id="ARBA00023242"/>
    </source>
</evidence>
<evidence type="ECO:0000256" key="1">
    <source>
        <dbReference type="ARBA" id="ARBA00001166"/>
    </source>
</evidence>
<evidence type="ECO:0000256" key="17">
    <source>
        <dbReference type="SAM" id="MobiDB-lite"/>
    </source>
</evidence>
<dbReference type="AlphaFoldDB" id="A0A1E3NY01"/>
<dbReference type="InterPro" id="IPR001406">
    <property type="entry name" value="PsdUridine_synth_TruA"/>
</dbReference>
<comment type="catalytic activity">
    <reaction evidence="1">
        <text>a uridine in mRNA = a pseudouridine in mRNA</text>
        <dbReference type="Rhea" id="RHEA:56644"/>
        <dbReference type="Rhea" id="RHEA-COMP:14658"/>
        <dbReference type="Rhea" id="RHEA-COMP:14659"/>
        <dbReference type="ChEBI" id="CHEBI:65314"/>
        <dbReference type="ChEBI" id="CHEBI:65315"/>
    </reaction>
</comment>